<proteinExistence type="predicted"/>
<organism evidence="3 4">
    <name type="scientific">Telluria antibiotica</name>
    <dbReference type="NCBI Taxonomy" id="2717319"/>
    <lineage>
        <taxon>Bacteria</taxon>
        <taxon>Pseudomonadati</taxon>
        <taxon>Pseudomonadota</taxon>
        <taxon>Betaproteobacteria</taxon>
        <taxon>Burkholderiales</taxon>
        <taxon>Oxalobacteraceae</taxon>
        <taxon>Telluria group</taxon>
        <taxon>Telluria</taxon>
    </lineage>
</organism>
<protein>
    <submittedName>
        <fullName evidence="3">VOC family protein</fullName>
    </submittedName>
</protein>
<dbReference type="PANTHER" id="PTHR21366">
    <property type="entry name" value="GLYOXALASE FAMILY PROTEIN"/>
    <property type="match status" value="1"/>
</dbReference>
<dbReference type="Gene3D" id="3.10.180.10">
    <property type="entry name" value="2,3-Dihydroxybiphenyl 1,2-Dioxygenase, domain 1"/>
    <property type="match status" value="1"/>
</dbReference>
<dbReference type="InterPro" id="IPR050383">
    <property type="entry name" value="GlyoxalaseI/FosfomycinResist"/>
</dbReference>
<dbReference type="EMBL" id="JAAQOM010000005">
    <property type="protein sequence ID" value="NIA53985.1"/>
    <property type="molecule type" value="Genomic_DNA"/>
</dbReference>
<dbReference type="InterPro" id="IPR029068">
    <property type="entry name" value="Glyas_Bleomycin-R_OHBP_Dase"/>
</dbReference>
<reference evidence="3 4" key="1">
    <citation type="submission" date="2020-03" db="EMBL/GenBank/DDBJ databases">
        <title>Genome sequence of strain Massilia sp. TW-1.</title>
        <authorList>
            <person name="Chaudhary D.K."/>
        </authorList>
    </citation>
    <scope>NUCLEOTIDE SEQUENCE [LARGE SCALE GENOMIC DNA]</scope>
    <source>
        <strain evidence="3 4">TW-1</strain>
    </source>
</reference>
<comment type="caution">
    <text evidence="3">The sequence shown here is derived from an EMBL/GenBank/DDBJ whole genome shotgun (WGS) entry which is preliminary data.</text>
</comment>
<evidence type="ECO:0000313" key="3">
    <source>
        <dbReference type="EMBL" id="NIA53985.1"/>
    </source>
</evidence>
<feature type="domain" description="VOC" evidence="2">
    <location>
        <begin position="14"/>
        <end position="140"/>
    </location>
</feature>
<name>A0ABX0PAJ3_9BURK</name>
<evidence type="ECO:0000313" key="4">
    <source>
        <dbReference type="Proteomes" id="UP000716322"/>
    </source>
</evidence>
<evidence type="ECO:0000259" key="2">
    <source>
        <dbReference type="PROSITE" id="PS51819"/>
    </source>
</evidence>
<evidence type="ECO:0000256" key="1">
    <source>
        <dbReference type="SAM" id="MobiDB-lite"/>
    </source>
</evidence>
<gene>
    <name evidence="3" type="ORF">HAV22_10050</name>
</gene>
<keyword evidence="4" id="KW-1185">Reference proteome</keyword>
<sequence>MRTDAMQAAITIREIDHIVLRVVDLARMQAFYGDVLGCREVRRQDEIGLVQLRAGSSMVDLIPIDGKLGAAGGAAPGKEGRNVDHFCFRVEPFDEVVIRAHLAAHGIEAGPAASRFGAEGEGPSIYLQDPEGNTIELKGPPTAS</sequence>
<feature type="region of interest" description="Disordered" evidence="1">
    <location>
        <begin position="120"/>
        <end position="144"/>
    </location>
</feature>
<dbReference type="SUPFAM" id="SSF54593">
    <property type="entry name" value="Glyoxalase/Bleomycin resistance protein/Dihydroxybiphenyl dioxygenase"/>
    <property type="match status" value="1"/>
</dbReference>
<accession>A0ABX0PAJ3</accession>
<dbReference type="PANTHER" id="PTHR21366:SF14">
    <property type="entry name" value="GLYOXALASE DOMAIN-CONTAINING PROTEIN 5"/>
    <property type="match status" value="1"/>
</dbReference>
<dbReference type="Proteomes" id="UP000716322">
    <property type="component" value="Unassembled WGS sequence"/>
</dbReference>
<dbReference type="PROSITE" id="PS51819">
    <property type="entry name" value="VOC"/>
    <property type="match status" value="1"/>
</dbReference>
<dbReference type="Pfam" id="PF00903">
    <property type="entry name" value="Glyoxalase"/>
    <property type="match status" value="1"/>
</dbReference>
<dbReference type="InterPro" id="IPR037523">
    <property type="entry name" value="VOC_core"/>
</dbReference>
<dbReference type="InterPro" id="IPR004360">
    <property type="entry name" value="Glyas_Fos-R_dOase_dom"/>
</dbReference>